<dbReference type="SUPFAM" id="SSF51604">
    <property type="entry name" value="Enolase C-terminal domain-like"/>
    <property type="match status" value="1"/>
</dbReference>
<dbReference type="InterPro" id="IPR036849">
    <property type="entry name" value="Enolase-like_C_sf"/>
</dbReference>
<dbReference type="AlphaFoldDB" id="A0AAV3UJ53"/>
<dbReference type="InterPro" id="IPR029017">
    <property type="entry name" value="Enolase-like_N"/>
</dbReference>
<keyword evidence="2" id="KW-0479">Metal-binding</keyword>
<reference evidence="5 6" key="1">
    <citation type="journal article" date="2019" name="Int. J. Syst. Evol. Microbiol.">
        <title>The Global Catalogue of Microorganisms (GCM) 10K type strain sequencing project: providing services to taxonomists for standard genome sequencing and annotation.</title>
        <authorList>
            <consortium name="The Broad Institute Genomics Platform"/>
            <consortium name="The Broad Institute Genome Sequencing Center for Infectious Disease"/>
            <person name="Wu L."/>
            <person name="Ma J."/>
        </authorList>
    </citation>
    <scope>NUCLEOTIDE SEQUENCE [LARGE SCALE GENOMIC DNA]</scope>
    <source>
        <strain evidence="5 6">JCM 17504</strain>
    </source>
</reference>
<evidence type="ECO:0000256" key="3">
    <source>
        <dbReference type="ARBA" id="ARBA00022842"/>
    </source>
</evidence>
<dbReference type="Proteomes" id="UP001501729">
    <property type="component" value="Unassembled WGS sequence"/>
</dbReference>
<dbReference type="InterPro" id="IPR013341">
    <property type="entry name" value="Mandelate_racemase_N_dom"/>
</dbReference>
<evidence type="ECO:0000313" key="5">
    <source>
        <dbReference type="EMBL" id="GAA5052952.1"/>
    </source>
</evidence>
<comment type="caution">
    <text evidence="5">The sequence shown here is derived from an EMBL/GenBank/DDBJ whole genome shotgun (WGS) entry which is preliminary data.</text>
</comment>
<evidence type="ECO:0000256" key="1">
    <source>
        <dbReference type="ARBA" id="ARBA00001946"/>
    </source>
</evidence>
<dbReference type="RefSeq" id="WP_227778235.1">
    <property type="nucleotide sequence ID" value="NZ_BAABKX010000013.1"/>
</dbReference>
<dbReference type="GO" id="GO:0016836">
    <property type="term" value="F:hydro-lyase activity"/>
    <property type="evidence" value="ECO:0007669"/>
    <property type="project" value="TreeGrafter"/>
</dbReference>
<dbReference type="InterPro" id="IPR029065">
    <property type="entry name" value="Enolase_C-like"/>
</dbReference>
<proteinExistence type="predicted"/>
<sequence>MEIIEIEAIPLSHSLDEGRGVGSARGIHTTRSTTLVKLKTADGSVGWGEAFAPARTTATLIEELFADKIVGMDPFAVESLAEESYMEGYHFGGSAIVQCALSGIDVAMWDLIGKIVNRPVHQILGGKKTTSLTPYASTMYVTEWDQDPAEPIERAIEEGFTAAKIKIGRGFEDDIERVRTAREILGDNASLMVDFNGNYRPKQVARSVENLSEFDIAWIEEPVPPENHSGYRQVRDLVDIPIATGEAHYNRFEFKQLIDDRTVDIVQPNLGRCGGFSEARRIADMATTENVAIRPHVWNSSVGLAAAIQFAASVPKYPHADYIPEPLLFEFDRSKNPLRDDLMIDSIDPTGGVLEVPQDPGLGISVDEDAVERYRID</sequence>
<comment type="cofactor">
    <cofactor evidence="1">
        <name>Mg(2+)</name>
        <dbReference type="ChEBI" id="CHEBI:18420"/>
    </cofactor>
</comment>
<feature type="domain" description="Mandelate racemase/muconate lactonizing enzyme C-terminal" evidence="4">
    <location>
        <begin position="145"/>
        <end position="241"/>
    </location>
</feature>
<dbReference type="Gene3D" id="3.20.20.120">
    <property type="entry name" value="Enolase-like C-terminal domain"/>
    <property type="match status" value="1"/>
</dbReference>
<dbReference type="InterPro" id="IPR013342">
    <property type="entry name" value="Mandelate_racemase_C"/>
</dbReference>
<dbReference type="SFLD" id="SFLDS00001">
    <property type="entry name" value="Enolase"/>
    <property type="match status" value="1"/>
</dbReference>
<keyword evidence="6" id="KW-1185">Reference proteome</keyword>
<dbReference type="GO" id="GO:0016052">
    <property type="term" value="P:carbohydrate catabolic process"/>
    <property type="evidence" value="ECO:0007669"/>
    <property type="project" value="TreeGrafter"/>
</dbReference>
<name>A0AAV3UJ53_9EURY</name>
<dbReference type="GeneID" id="68616980"/>
<dbReference type="EMBL" id="BAABKX010000013">
    <property type="protein sequence ID" value="GAA5052952.1"/>
    <property type="molecule type" value="Genomic_DNA"/>
</dbReference>
<dbReference type="Pfam" id="PF13378">
    <property type="entry name" value="MR_MLE_C"/>
    <property type="match status" value="1"/>
</dbReference>
<evidence type="ECO:0000259" key="4">
    <source>
        <dbReference type="SMART" id="SM00922"/>
    </source>
</evidence>
<gene>
    <name evidence="5" type="ORF">GCM10025751_29660</name>
</gene>
<dbReference type="Gene3D" id="3.30.390.10">
    <property type="entry name" value="Enolase-like, N-terminal domain"/>
    <property type="match status" value="1"/>
</dbReference>
<dbReference type="PANTHER" id="PTHR13794:SF58">
    <property type="entry name" value="MITOCHONDRIAL ENOLASE SUPERFAMILY MEMBER 1"/>
    <property type="match status" value="1"/>
</dbReference>
<evidence type="ECO:0000313" key="6">
    <source>
        <dbReference type="Proteomes" id="UP001501729"/>
    </source>
</evidence>
<dbReference type="CDD" id="cd03316">
    <property type="entry name" value="MR_like"/>
    <property type="match status" value="1"/>
</dbReference>
<keyword evidence="3" id="KW-0460">Magnesium</keyword>
<organism evidence="5 6">
    <name type="scientific">Haladaptatus pallidirubidus</name>
    <dbReference type="NCBI Taxonomy" id="1008152"/>
    <lineage>
        <taxon>Archaea</taxon>
        <taxon>Methanobacteriati</taxon>
        <taxon>Methanobacteriota</taxon>
        <taxon>Stenosarchaea group</taxon>
        <taxon>Halobacteria</taxon>
        <taxon>Halobacteriales</taxon>
        <taxon>Haladaptataceae</taxon>
        <taxon>Haladaptatus</taxon>
    </lineage>
</organism>
<dbReference type="Pfam" id="PF02746">
    <property type="entry name" value="MR_MLE_N"/>
    <property type="match status" value="1"/>
</dbReference>
<evidence type="ECO:0000256" key="2">
    <source>
        <dbReference type="ARBA" id="ARBA00022723"/>
    </source>
</evidence>
<dbReference type="SMART" id="SM00922">
    <property type="entry name" value="MR_MLE"/>
    <property type="match status" value="1"/>
</dbReference>
<protein>
    <submittedName>
        <fullName evidence="5">D-galactarolactone cycloisomerase</fullName>
    </submittedName>
</protein>
<dbReference type="PANTHER" id="PTHR13794">
    <property type="entry name" value="ENOLASE SUPERFAMILY, MANDELATE RACEMASE"/>
    <property type="match status" value="1"/>
</dbReference>
<dbReference type="GO" id="GO:0000287">
    <property type="term" value="F:magnesium ion binding"/>
    <property type="evidence" value="ECO:0007669"/>
    <property type="project" value="TreeGrafter"/>
</dbReference>
<accession>A0AAV3UJ53</accession>
<dbReference type="SUPFAM" id="SSF54826">
    <property type="entry name" value="Enolase N-terminal domain-like"/>
    <property type="match status" value="1"/>
</dbReference>
<dbReference type="InterPro" id="IPR046945">
    <property type="entry name" value="RHMD-like"/>
</dbReference>